<organism evidence="7 8">
    <name type="scientific">Undibacter mobilis</name>
    <dbReference type="NCBI Taxonomy" id="2292256"/>
    <lineage>
        <taxon>Bacteria</taxon>
        <taxon>Pseudomonadati</taxon>
        <taxon>Pseudomonadota</taxon>
        <taxon>Alphaproteobacteria</taxon>
        <taxon>Hyphomicrobiales</taxon>
        <taxon>Nitrobacteraceae</taxon>
        <taxon>Undibacter</taxon>
    </lineage>
</organism>
<feature type="transmembrane region" description="Helical" evidence="5">
    <location>
        <begin position="70"/>
        <end position="91"/>
    </location>
</feature>
<dbReference type="RefSeq" id="WP_115517376.1">
    <property type="nucleotide sequence ID" value="NZ_QRGO01000001.1"/>
</dbReference>
<evidence type="ECO:0000256" key="5">
    <source>
        <dbReference type="SAM" id="Phobius"/>
    </source>
</evidence>
<feature type="transmembrane region" description="Helical" evidence="5">
    <location>
        <begin position="40"/>
        <end position="58"/>
    </location>
</feature>
<feature type="transmembrane region" description="Helical" evidence="5">
    <location>
        <begin position="154"/>
        <end position="172"/>
    </location>
</feature>
<comment type="subcellular location">
    <subcellularLocation>
        <location evidence="1">Membrane</location>
        <topology evidence="1">Multi-pass membrane protein</topology>
    </subcellularLocation>
</comment>
<sequence>MANEPIPMHRKDWLLLIALSVLWGGSFFFNGLALRELPPLTVAFARVLFGALCLLIVLKPLGGSLPKRAVDWLPFAVMGLVNNVIPFSLFLTAQTTISSGLASVLNATTPLFAVSVMALTGEERLTGRRLAGVLIGIGGVAVLRGPGLSAESQTIGIVLCLGAALSYGFAGYWGRHAMAGVPPLTSATAQLICSTPVMAVIAGAVERPWTLPLPGPTTWLAIAGLATLSTALAYILFFRILNRSGAVNVVLVTLLIPVTAILLGVWILNEPLSANEVAGALIIAASLIVIDGRAFAWLRQRYRRP</sequence>
<evidence type="ECO:0000256" key="1">
    <source>
        <dbReference type="ARBA" id="ARBA00004141"/>
    </source>
</evidence>
<dbReference type="InterPro" id="IPR037185">
    <property type="entry name" value="EmrE-like"/>
</dbReference>
<dbReference type="SUPFAM" id="SSF103481">
    <property type="entry name" value="Multidrug resistance efflux transporter EmrE"/>
    <property type="match status" value="2"/>
</dbReference>
<proteinExistence type="predicted"/>
<evidence type="ECO:0000256" key="4">
    <source>
        <dbReference type="ARBA" id="ARBA00023136"/>
    </source>
</evidence>
<dbReference type="InterPro" id="IPR000620">
    <property type="entry name" value="EamA_dom"/>
</dbReference>
<feature type="transmembrane region" description="Helical" evidence="5">
    <location>
        <begin position="280"/>
        <end position="298"/>
    </location>
</feature>
<dbReference type="Proteomes" id="UP000263993">
    <property type="component" value="Unassembled WGS sequence"/>
</dbReference>
<name>A0A371BCR7_9BRAD</name>
<gene>
    <name evidence="7" type="ORF">DXH78_12675</name>
</gene>
<feature type="transmembrane region" description="Helical" evidence="5">
    <location>
        <begin position="217"/>
        <end position="237"/>
    </location>
</feature>
<feature type="transmembrane region" description="Helical" evidence="5">
    <location>
        <begin position="97"/>
        <end position="118"/>
    </location>
</feature>
<keyword evidence="4 5" id="KW-0472">Membrane</keyword>
<feature type="transmembrane region" description="Helical" evidence="5">
    <location>
        <begin position="249"/>
        <end position="268"/>
    </location>
</feature>
<dbReference type="GO" id="GO:0016020">
    <property type="term" value="C:membrane"/>
    <property type="evidence" value="ECO:0007669"/>
    <property type="project" value="UniProtKB-SubCell"/>
</dbReference>
<evidence type="ECO:0000313" key="8">
    <source>
        <dbReference type="Proteomes" id="UP000263993"/>
    </source>
</evidence>
<keyword evidence="8" id="KW-1185">Reference proteome</keyword>
<feature type="transmembrane region" description="Helical" evidence="5">
    <location>
        <begin position="130"/>
        <end position="148"/>
    </location>
</feature>
<keyword evidence="2 5" id="KW-0812">Transmembrane</keyword>
<feature type="domain" description="EamA" evidence="6">
    <location>
        <begin position="14"/>
        <end position="143"/>
    </location>
</feature>
<dbReference type="InterPro" id="IPR050638">
    <property type="entry name" value="AA-Vitamin_Transporters"/>
</dbReference>
<evidence type="ECO:0000259" key="6">
    <source>
        <dbReference type="Pfam" id="PF00892"/>
    </source>
</evidence>
<accession>A0A371BCR7</accession>
<dbReference type="Pfam" id="PF00892">
    <property type="entry name" value="EamA"/>
    <property type="match status" value="2"/>
</dbReference>
<dbReference type="PANTHER" id="PTHR32322">
    <property type="entry name" value="INNER MEMBRANE TRANSPORTER"/>
    <property type="match status" value="1"/>
</dbReference>
<dbReference type="OrthoDB" id="9810556at2"/>
<keyword evidence="3 5" id="KW-1133">Transmembrane helix</keyword>
<feature type="transmembrane region" description="Helical" evidence="5">
    <location>
        <begin position="12"/>
        <end position="34"/>
    </location>
</feature>
<dbReference type="AlphaFoldDB" id="A0A371BCR7"/>
<dbReference type="EMBL" id="QRGO01000001">
    <property type="protein sequence ID" value="RDV05350.1"/>
    <property type="molecule type" value="Genomic_DNA"/>
</dbReference>
<dbReference type="PANTHER" id="PTHR32322:SF9">
    <property type="entry name" value="AMINO-ACID METABOLITE EFFLUX PUMP-RELATED"/>
    <property type="match status" value="1"/>
</dbReference>
<protein>
    <submittedName>
        <fullName evidence="7">DMT family transporter</fullName>
    </submittedName>
</protein>
<evidence type="ECO:0000256" key="3">
    <source>
        <dbReference type="ARBA" id="ARBA00022989"/>
    </source>
</evidence>
<feature type="domain" description="EamA" evidence="6">
    <location>
        <begin position="155"/>
        <end position="290"/>
    </location>
</feature>
<evidence type="ECO:0000313" key="7">
    <source>
        <dbReference type="EMBL" id="RDV05350.1"/>
    </source>
</evidence>
<comment type="caution">
    <text evidence="7">The sequence shown here is derived from an EMBL/GenBank/DDBJ whole genome shotgun (WGS) entry which is preliminary data.</text>
</comment>
<evidence type="ECO:0000256" key="2">
    <source>
        <dbReference type="ARBA" id="ARBA00022692"/>
    </source>
</evidence>
<reference evidence="8" key="1">
    <citation type="submission" date="2018-08" db="EMBL/GenBank/DDBJ databases">
        <authorList>
            <person name="Kim S.-J."/>
            <person name="Jung G.-Y."/>
        </authorList>
    </citation>
    <scope>NUCLEOTIDE SEQUENCE [LARGE SCALE GENOMIC DNA]</scope>
    <source>
        <strain evidence="8">GY_H</strain>
    </source>
</reference>
<feature type="transmembrane region" description="Helical" evidence="5">
    <location>
        <begin position="184"/>
        <end position="205"/>
    </location>
</feature>